<name>A0A200J1L4_9ENTE</name>
<keyword evidence="4" id="KW-1185">Reference proteome</keyword>
<reference evidence="3" key="3">
    <citation type="submission" date="2024-03" db="EMBL/GenBank/DDBJ databases">
        <title>The Genome Sequence of Enterococcus sp. DIV0238c.</title>
        <authorList>
            <consortium name="The Broad Institute Genomics Platform"/>
            <consortium name="The Broad Institute Microbial Omics Core"/>
            <consortium name="The Broad Institute Genomic Center for Infectious Diseases"/>
            <person name="Earl A."/>
            <person name="Manson A."/>
            <person name="Gilmore M."/>
            <person name="Schwartman J."/>
            <person name="Shea T."/>
            <person name="Abouelleil A."/>
            <person name="Cao P."/>
            <person name="Chapman S."/>
            <person name="Cusick C."/>
            <person name="Young S."/>
            <person name="Neafsey D."/>
            <person name="Nusbaum C."/>
            <person name="Birren B."/>
        </authorList>
    </citation>
    <scope>NUCLEOTIDE SEQUENCE</scope>
    <source>
        <strain evidence="3">9D6_DIV0238</strain>
    </source>
</reference>
<dbReference type="InterPro" id="IPR051531">
    <property type="entry name" value="N-acetyltransferase"/>
</dbReference>
<dbReference type="InterPro" id="IPR000182">
    <property type="entry name" value="GNAT_dom"/>
</dbReference>
<dbReference type="Gene3D" id="3.40.630.30">
    <property type="match status" value="1"/>
</dbReference>
<dbReference type="Proteomes" id="UP000196151">
    <property type="component" value="Chromosome"/>
</dbReference>
<dbReference type="PANTHER" id="PTHR43792">
    <property type="entry name" value="GNAT FAMILY, PUTATIVE (AFU_ORTHOLOGUE AFUA_3G00765)-RELATED-RELATED"/>
    <property type="match status" value="1"/>
</dbReference>
<feature type="domain" description="N-acetyltransferase" evidence="1">
    <location>
        <begin position="22"/>
        <end position="182"/>
    </location>
</feature>
<dbReference type="Pfam" id="PF13302">
    <property type="entry name" value="Acetyltransf_3"/>
    <property type="match status" value="1"/>
</dbReference>
<dbReference type="PROSITE" id="PS51186">
    <property type="entry name" value="GNAT"/>
    <property type="match status" value="1"/>
</dbReference>
<sequence length="193" mass="22202">MELVINRNLIFAQNQRLETERLILRPVTLDDAIEMYEYASDEETVTYVFPIHQSLKDTKESIANYFVCAPLGKYGIALKETGRFIGTIDLRVEEKHNNGEIGYTLNKKFWGKGYVPEAANELLRLGFEELKLIRICAVHDIDNPKSGRVMEKIGMKIEGTVPNARMWKGKVVTDVLRGITVEEWQQLQEKIKN</sequence>
<reference evidence="3" key="2">
    <citation type="submission" date="2017-05" db="EMBL/GenBank/DDBJ databases">
        <authorList>
            <consortium name="The Broad Institute Genomics Platform"/>
            <consortium name="The Broad Institute Genomic Center for Infectious Diseases"/>
            <person name="Earl A."/>
            <person name="Manson A."/>
            <person name="Schwartman J."/>
            <person name="Gilmore M."/>
            <person name="Abouelleil A."/>
            <person name="Cao P."/>
            <person name="Chapman S."/>
            <person name="Cusick C."/>
            <person name="Shea T."/>
            <person name="Young S."/>
            <person name="Neafsey D."/>
            <person name="Nusbaum C."/>
            <person name="Birren B."/>
        </authorList>
    </citation>
    <scope>NUCLEOTIDE SEQUENCE</scope>
    <source>
        <strain evidence="3">9D6_DIV0238</strain>
    </source>
</reference>
<dbReference type="EMBL" id="NIBQ01000003">
    <property type="protein sequence ID" value="OUZ30517.1"/>
    <property type="molecule type" value="Genomic_DNA"/>
</dbReference>
<evidence type="ECO:0000259" key="1">
    <source>
        <dbReference type="PROSITE" id="PS51186"/>
    </source>
</evidence>
<dbReference type="RefSeq" id="WP_087641869.1">
    <property type="nucleotide sequence ID" value="NZ_CP147246.1"/>
</dbReference>
<evidence type="ECO:0000313" key="4">
    <source>
        <dbReference type="Proteomes" id="UP000196151"/>
    </source>
</evidence>
<dbReference type="GO" id="GO:0016747">
    <property type="term" value="F:acyltransferase activity, transferring groups other than amino-acyl groups"/>
    <property type="evidence" value="ECO:0007669"/>
    <property type="project" value="InterPro"/>
</dbReference>
<accession>A0A200J1L4</accession>
<organism evidence="2">
    <name type="scientific">Candidatus Enterococcus dunnyi</name>
    <dbReference type="NCBI Taxonomy" id="1834192"/>
    <lineage>
        <taxon>Bacteria</taxon>
        <taxon>Bacillati</taxon>
        <taxon>Bacillota</taxon>
        <taxon>Bacilli</taxon>
        <taxon>Lactobacillales</taxon>
        <taxon>Enterococcaceae</taxon>
        <taxon>Enterococcus</taxon>
    </lineage>
</organism>
<dbReference type="InterPro" id="IPR016181">
    <property type="entry name" value="Acyl_CoA_acyltransferase"/>
</dbReference>
<evidence type="ECO:0000313" key="3">
    <source>
        <dbReference type="EMBL" id="WYJ94607.1"/>
    </source>
</evidence>
<gene>
    <name evidence="3" type="ORF">A5889_002120</name>
    <name evidence="2" type="ORF">A5889_002805</name>
</gene>
<dbReference type="EMBL" id="CP147246">
    <property type="protein sequence ID" value="WYJ94607.1"/>
    <property type="molecule type" value="Genomic_DNA"/>
</dbReference>
<dbReference type="PANTHER" id="PTHR43792:SF1">
    <property type="entry name" value="N-ACETYLTRANSFERASE DOMAIN-CONTAINING PROTEIN"/>
    <property type="match status" value="1"/>
</dbReference>
<proteinExistence type="predicted"/>
<dbReference type="AlphaFoldDB" id="A0A200J1L4"/>
<dbReference type="OrthoDB" id="9798081at2"/>
<dbReference type="SUPFAM" id="SSF55729">
    <property type="entry name" value="Acyl-CoA N-acyltransferases (Nat)"/>
    <property type="match status" value="1"/>
</dbReference>
<reference evidence="2" key="1">
    <citation type="submission" date="2017-05" db="EMBL/GenBank/DDBJ databases">
        <title>The Genome Sequence of Enterococcus sp. 9D6_DIV0238.</title>
        <authorList>
            <consortium name="The Broad Institute Genomics Platform"/>
            <consortium name="The Broad Institute Genomic Center for Infectious Diseases"/>
            <person name="Earl A."/>
            <person name="Manson A."/>
            <person name="Schwartman J."/>
            <person name="Gilmore M."/>
            <person name="Abouelleil A."/>
            <person name="Cao P."/>
            <person name="Chapman S."/>
            <person name="Cusick C."/>
            <person name="Shea T."/>
            <person name="Young S."/>
            <person name="Neafsey D."/>
            <person name="Nusbaum C."/>
            <person name="Birren B."/>
        </authorList>
    </citation>
    <scope>NUCLEOTIDE SEQUENCE [LARGE SCALE GENOMIC DNA]</scope>
    <source>
        <strain evidence="2">9D6_DIV0238</strain>
    </source>
</reference>
<evidence type="ECO:0000313" key="2">
    <source>
        <dbReference type="EMBL" id="OUZ30517.1"/>
    </source>
</evidence>
<protein>
    <submittedName>
        <fullName evidence="3">Ribosomal-protein-alanine N-acetyltransferase</fullName>
    </submittedName>
</protein>